<keyword evidence="2" id="KW-1185">Reference proteome</keyword>
<gene>
    <name evidence="1" type="ORF">SAMN05192574_102541</name>
</gene>
<evidence type="ECO:0000313" key="1">
    <source>
        <dbReference type="EMBL" id="SEN13138.1"/>
    </source>
</evidence>
<dbReference type="Proteomes" id="UP000198942">
    <property type="component" value="Unassembled WGS sequence"/>
</dbReference>
<sequence>MGNKLSFYEVLDDVFLSKCSKKHLNNYNQITLVIVQEPVY</sequence>
<accession>A0A1H8E2Z0</accession>
<protein>
    <submittedName>
        <fullName evidence="1">Uncharacterized protein</fullName>
    </submittedName>
</protein>
<name>A0A1H8E2Z0_9SPHI</name>
<dbReference type="AlphaFoldDB" id="A0A1H8E2Z0"/>
<evidence type="ECO:0000313" key="2">
    <source>
        <dbReference type="Proteomes" id="UP000198942"/>
    </source>
</evidence>
<dbReference type="EMBL" id="FOCL01000002">
    <property type="protein sequence ID" value="SEN13138.1"/>
    <property type="molecule type" value="Genomic_DNA"/>
</dbReference>
<organism evidence="1 2">
    <name type="scientific">Mucilaginibacter gossypiicola</name>
    <dbReference type="NCBI Taxonomy" id="551995"/>
    <lineage>
        <taxon>Bacteria</taxon>
        <taxon>Pseudomonadati</taxon>
        <taxon>Bacteroidota</taxon>
        <taxon>Sphingobacteriia</taxon>
        <taxon>Sphingobacteriales</taxon>
        <taxon>Sphingobacteriaceae</taxon>
        <taxon>Mucilaginibacter</taxon>
    </lineage>
</organism>
<dbReference type="STRING" id="551995.SAMN05192574_102541"/>
<reference evidence="2" key="1">
    <citation type="submission" date="2016-10" db="EMBL/GenBank/DDBJ databases">
        <authorList>
            <person name="Varghese N."/>
            <person name="Submissions S."/>
        </authorList>
    </citation>
    <scope>NUCLEOTIDE SEQUENCE [LARGE SCALE GENOMIC DNA]</scope>
    <source>
        <strain evidence="2">Gh-48</strain>
    </source>
</reference>
<proteinExistence type="predicted"/>